<gene>
    <name evidence="7" type="primary">jg15626</name>
    <name evidence="7" type="ORF">PAEG_LOCUS17866</name>
</gene>
<feature type="transmembrane region" description="Helical" evidence="5">
    <location>
        <begin position="365"/>
        <end position="386"/>
    </location>
</feature>
<feature type="transmembrane region" description="Helical" evidence="5">
    <location>
        <begin position="454"/>
        <end position="474"/>
    </location>
</feature>
<dbReference type="Proteomes" id="UP000838756">
    <property type="component" value="Unassembled WGS sequence"/>
</dbReference>
<name>A0A8S4S0K5_9NEOP</name>
<dbReference type="InterPro" id="IPR011701">
    <property type="entry name" value="MFS"/>
</dbReference>
<keyword evidence="2 5" id="KW-0812">Transmembrane</keyword>
<evidence type="ECO:0000313" key="8">
    <source>
        <dbReference type="Proteomes" id="UP000838756"/>
    </source>
</evidence>
<keyword evidence="8" id="KW-1185">Reference proteome</keyword>
<feature type="transmembrane region" description="Helical" evidence="5">
    <location>
        <begin position="516"/>
        <end position="535"/>
    </location>
</feature>
<dbReference type="OrthoDB" id="2261376at2759"/>
<dbReference type="SUPFAM" id="SSF103473">
    <property type="entry name" value="MFS general substrate transporter"/>
    <property type="match status" value="1"/>
</dbReference>
<comment type="caution">
    <text evidence="7">The sequence shown here is derived from an EMBL/GenBank/DDBJ whole genome shotgun (WGS) entry which is preliminary data.</text>
</comment>
<dbReference type="GO" id="GO:0016020">
    <property type="term" value="C:membrane"/>
    <property type="evidence" value="ECO:0007669"/>
    <property type="project" value="UniProtKB-SubCell"/>
</dbReference>
<keyword evidence="4 5" id="KW-0472">Membrane</keyword>
<proteinExistence type="predicted"/>
<evidence type="ECO:0000256" key="3">
    <source>
        <dbReference type="ARBA" id="ARBA00022989"/>
    </source>
</evidence>
<feature type="domain" description="Major facilitator superfamily (MFS) profile" evidence="6">
    <location>
        <begin position="90"/>
        <end position="540"/>
    </location>
</feature>
<evidence type="ECO:0000256" key="1">
    <source>
        <dbReference type="ARBA" id="ARBA00004141"/>
    </source>
</evidence>
<evidence type="ECO:0000256" key="2">
    <source>
        <dbReference type="ARBA" id="ARBA00022692"/>
    </source>
</evidence>
<dbReference type="Pfam" id="PF07690">
    <property type="entry name" value="MFS_1"/>
    <property type="match status" value="1"/>
</dbReference>
<dbReference type="PROSITE" id="PS00216">
    <property type="entry name" value="SUGAR_TRANSPORT_1"/>
    <property type="match status" value="1"/>
</dbReference>
<feature type="transmembrane region" description="Helical" evidence="5">
    <location>
        <begin position="187"/>
        <end position="206"/>
    </location>
</feature>
<sequence length="564" mass="63131">MASRNDIIDSVNLNDPIVKMPNKKVNLDNILVEEIGQFGRYQVRTLILTLVVIIFGAWGATEYIFTTARIKTRCLIPECEGSEAAEFSPTWILNAIPASGSSFDNCLRFDSSNGTPSRDECPAEWFNRKEHVGCTEYVYENTNTVAYDYGLACEEWRRAFIGTARTFGTFLALPLVGFTSDRWGRRFALSLNALNTAWVGTVRYWADTYYGFVISEVVESAIGAGAYSCAYILVMELVGPKYRVAAGATISTFFSFGQVLMALIAWAVPNWRNLTLALYLPQFITICYFWIMSESVRWYLSKGQFKNAEDFLKNVARTNKRQLSDQSLQALKHSAEAEKIRADAEKVTKAKEPWLIILVFRNKAILRRCCISPVWWFTSALVYYGMSINAVNISGNRYVNYMAVAAADIPGYWIAVVLMTRIGRKPVLIGAYWICAACQLGYIFLPINKYGLSMMMYLIGKLAIAVVMMSLYIYTSEIYPTRYRHSLFAFSSMIGRIGAMTAPLTPAFGAALFDNFPSMLFCGFALLSGALVFLAPETLGTKLPDTLEEAADIGANKSDPRIVE</sequence>
<dbReference type="EMBL" id="CAKXAJ010025576">
    <property type="protein sequence ID" value="CAH2241429.1"/>
    <property type="molecule type" value="Genomic_DNA"/>
</dbReference>
<dbReference type="InterPro" id="IPR020846">
    <property type="entry name" value="MFS_dom"/>
</dbReference>
<organism evidence="7 8">
    <name type="scientific">Pararge aegeria aegeria</name>
    <dbReference type="NCBI Taxonomy" id="348720"/>
    <lineage>
        <taxon>Eukaryota</taxon>
        <taxon>Metazoa</taxon>
        <taxon>Ecdysozoa</taxon>
        <taxon>Arthropoda</taxon>
        <taxon>Hexapoda</taxon>
        <taxon>Insecta</taxon>
        <taxon>Pterygota</taxon>
        <taxon>Neoptera</taxon>
        <taxon>Endopterygota</taxon>
        <taxon>Lepidoptera</taxon>
        <taxon>Glossata</taxon>
        <taxon>Ditrysia</taxon>
        <taxon>Papilionoidea</taxon>
        <taxon>Nymphalidae</taxon>
        <taxon>Satyrinae</taxon>
        <taxon>Satyrini</taxon>
        <taxon>Parargina</taxon>
        <taxon>Pararge</taxon>
    </lineage>
</organism>
<feature type="transmembrane region" description="Helical" evidence="5">
    <location>
        <begin position="274"/>
        <end position="292"/>
    </location>
</feature>
<evidence type="ECO:0000259" key="6">
    <source>
        <dbReference type="PROSITE" id="PS50850"/>
    </source>
</evidence>
<dbReference type="AlphaFoldDB" id="A0A8S4S0K5"/>
<dbReference type="PANTHER" id="PTHR24064">
    <property type="entry name" value="SOLUTE CARRIER FAMILY 22 MEMBER"/>
    <property type="match status" value="1"/>
</dbReference>
<dbReference type="InterPro" id="IPR036259">
    <property type="entry name" value="MFS_trans_sf"/>
</dbReference>
<feature type="transmembrane region" description="Helical" evidence="5">
    <location>
        <begin position="398"/>
        <end position="420"/>
    </location>
</feature>
<feature type="transmembrane region" description="Helical" evidence="5">
    <location>
        <begin position="212"/>
        <end position="234"/>
    </location>
</feature>
<keyword evidence="3 5" id="KW-1133">Transmembrane helix</keyword>
<feature type="transmembrane region" description="Helical" evidence="5">
    <location>
        <begin position="246"/>
        <end position="268"/>
    </location>
</feature>
<dbReference type="InterPro" id="IPR005829">
    <property type="entry name" value="Sugar_transporter_CS"/>
</dbReference>
<feature type="transmembrane region" description="Helical" evidence="5">
    <location>
        <begin position="46"/>
        <end position="65"/>
    </location>
</feature>
<protein>
    <submittedName>
        <fullName evidence="7">Jg15626 protein</fullName>
    </submittedName>
</protein>
<dbReference type="PROSITE" id="PS50850">
    <property type="entry name" value="MFS"/>
    <property type="match status" value="1"/>
</dbReference>
<evidence type="ECO:0000256" key="5">
    <source>
        <dbReference type="SAM" id="Phobius"/>
    </source>
</evidence>
<evidence type="ECO:0000313" key="7">
    <source>
        <dbReference type="EMBL" id="CAH2241429.1"/>
    </source>
</evidence>
<dbReference type="GO" id="GO:0022857">
    <property type="term" value="F:transmembrane transporter activity"/>
    <property type="evidence" value="ECO:0007669"/>
    <property type="project" value="InterPro"/>
</dbReference>
<feature type="transmembrane region" description="Helical" evidence="5">
    <location>
        <begin position="427"/>
        <end position="448"/>
    </location>
</feature>
<evidence type="ECO:0000256" key="4">
    <source>
        <dbReference type="ARBA" id="ARBA00023136"/>
    </source>
</evidence>
<comment type="subcellular location">
    <subcellularLocation>
        <location evidence="1">Membrane</location>
        <topology evidence="1">Multi-pass membrane protein</topology>
    </subcellularLocation>
</comment>
<accession>A0A8S4S0K5</accession>
<dbReference type="Gene3D" id="1.20.1250.20">
    <property type="entry name" value="MFS general substrate transporter like domains"/>
    <property type="match status" value="1"/>
</dbReference>
<feature type="transmembrane region" description="Helical" evidence="5">
    <location>
        <begin position="486"/>
        <end position="504"/>
    </location>
</feature>
<reference evidence="7" key="1">
    <citation type="submission" date="2022-03" db="EMBL/GenBank/DDBJ databases">
        <authorList>
            <person name="Lindestad O."/>
        </authorList>
    </citation>
    <scope>NUCLEOTIDE SEQUENCE</scope>
</reference>